<organism evidence="1 2">
    <name type="scientific">Dibothriocephalus latus</name>
    <name type="common">Fish tapeworm</name>
    <name type="synonym">Diphyllobothrium latum</name>
    <dbReference type="NCBI Taxonomy" id="60516"/>
    <lineage>
        <taxon>Eukaryota</taxon>
        <taxon>Metazoa</taxon>
        <taxon>Spiralia</taxon>
        <taxon>Lophotrochozoa</taxon>
        <taxon>Platyhelminthes</taxon>
        <taxon>Cestoda</taxon>
        <taxon>Eucestoda</taxon>
        <taxon>Diphyllobothriidea</taxon>
        <taxon>Diphyllobothriidae</taxon>
        <taxon>Dibothriocephalus</taxon>
    </lineage>
</organism>
<protein>
    <submittedName>
        <fullName evidence="1">Uncharacterized protein</fullName>
    </submittedName>
</protein>
<reference evidence="1 2" key="1">
    <citation type="submission" date="2018-11" db="EMBL/GenBank/DDBJ databases">
        <authorList>
            <consortium name="Pathogen Informatics"/>
        </authorList>
    </citation>
    <scope>NUCLEOTIDE SEQUENCE [LARGE SCALE GENOMIC DNA]</scope>
</reference>
<dbReference type="AlphaFoldDB" id="A0A3P7LZ27"/>
<sequence>MQRLVRRYLFKRERERDSEAEKPKESLVLRAEDIQGAEMGMFGGNDPNRIVEFAGGFWASDFVFLTSHRLQQEFLHRQHVQLNNK</sequence>
<gene>
    <name evidence="1" type="ORF">DILT_LOCUS12134</name>
</gene>
<evidence type="ECO:0000313" key="1">
    <source>
        <dbReference type="EMBL" id="VDN16303.1"/>
    </source>
</evidence>
<proteinExistence type="predicted"/>
<dbReference type="OrthoDB" id="10531455at2759"/>
<dbReference type="EMBL" id="UYRU01065363">
    <property type="protein sequence ID" value="VDN16303.1"/>
    <property type="molecule type" value="Genomic_DNA"/>
</dbReference>
<keyword evidence="2" id="KW-1185">Reference proteome</keyword>
<accession>A0A3P7LZ27</accession>
<name>A0A3P7LZ27_DIBLA</name>
<evidence type="ECO:0000313" key="2">
    <source>
        <dbReference type="Proteomes" id="UP000281553"/>
    </source>
</evidence>
<dbReference type="Proteomes" id="UP000281553">
    <property type="component" value="Unassembled WGS sequence"/>
</dbReference>